<protein>
    <submittedName>
        <fullName evidence="1">Uncharacterized protein</fullName>
    </submittedName>
</protein>
<sequence>KNIKTIRFSNKLNYKKLEFFKILQQIFSVNYKLVLSYKMRIYLVFYILLLKLAV</sequence>
<dbReference type="RefSeq" id="XP_040770842.1">
    <property type="nucleotide sequence ID" value="XM_040918067.1"/>
</dbReference>
<dbReference type="AlphaFoldDB" id="A0A9P4XRS3"/>
<dbReference type="GeneID" id="63835196"/>
<organism evidence="1 2">
    <name type="scientific">Cryphonectria parasitica (strain ATCC 38755 / EP155)</name>
    <dbReference type="NCBI Taxonomy" id="660469"/>
    <lineage>
        <taxon>Eukaryota</taxon>
        <taxon>Fungi</taxon>
        <taxon>Dikarya</taxon>
        <taxon>Ascomycota</taxon>
        <taxon>Pezizomycotina</taxon>
        <taxon>Sordariomycetes</taxon>
        <taxon>Sordariomycetidae</taxon>
        <taxon>Diaporthales</taxon>
        <taxon>Cryphonectriaceae</taxon>
        <taxon>Cryphonectria-Endothia species complex</taxon>
        <taxon>Cryphonectria</taxon>
    </lineage>
</organism>
<evidence type="ECO:0000313" key="2">
    <source>
        <dbReference type="Proteomes" id="UP000803844"/>
    </source>
</evidence>
<dbReference type="EMBL" id="MU032356">
    <property type="protein sequence ID" value="KAF3759863.1"/>
    <property type="molecule type" value="Genomic_DNA"/>
</dbReference>
<reference evidence="1" key="1">
    <citation type="journal article" date="2020" name="Phytopathology">
        <title>Genome sequence of the chestnut blight fungus Cryphonectria parasitica EP155: A fundamental resource for an archetypical invasive plant pathogen.</title>
        <authorList>
            <person name="Crouch J.A."/>
            <person name="Dawe A."/>
            <person name="Aerts A."/>
            <person name="Barry K."/>
            <person name="Churchill A.C.L."/>
            <person name="Grimwood J."/>
            <person name="Hillman B."/>
            <person name="Milgroom M.G."/>
            <person name="Pangilinan J."/>
            <person name="Smith M."/>
            <person name="Salamov A."/>
            <person name="Schmutz J."/>
            <person name="Yadav J."/>
            <person name="Grigoriev I.V."/>
            <person name="Nuss D."/>
        </authorList>
    </citation>
    <scope>NUCLEOTIDE SEQUENCE</scope>
    <source>
        <strain evidence="1">EP155</strain>
    </source>
</reference>
<comment type="caution">
    <text evidence="1">The sequence shown here is derived from an EMBL/GenBank/DDBJ whole genome shotgun (WGS) entry which is preliminary data.</text>
</comment>
<keyword evidence="2" id="KW-1185">Reference proteome</keyword>
<gene>
    <name evidence="1" type="ORF">M406DRAFT_270251</name>
</gene>
<proteinExistence type="predicted"/>
<dbReference type="Proteomes" id="UP000803844">
    <property type="component" value="Unassembled WGS sequence"/>
</dbReference>
<accession>A0A9P4XRS3</accession>
<evidence type="ECO:0000313" key="1">
    <source>
        <dbReference type="EMBL" id="KAF3759863.1"/>
    </source>
</evidence>
<name>A0A9P4XRS3_CRYP1</name>
<feature type="non-terminal residue" evidence="1">
    <location>
        <position position="1"/>
    </location>
</feature>
<dbReference type="OrthoDB" id="4504104at2759"/>